<organism evidence="2 3">
    <name type="scientific">Microbaculum marinum</name>
    <dbReference type="NCBI Taxonomy" id="1764581"/>
    <lineage>
        <taxon>Bacteria</taxon>
        <taxon>Pseudomonadati</taxon>
        <taxon>Pseudomonadota</taxon>
        <taxon>Alphaproteobacteria</taxon>
        <taxon>Hyphomicrobiales</taxon>
        <taxon>Tepidamorphaceae</taxon>
        <taxon>Microbaculum</taxon>
    </lineage>
</organism>
<evidence type="ECO:0000256" key="1">
    <source>
        <dbReference type="SAM" id="Phobius"/>
    </source>
</evidence>
<evidence type="ECO:0000313" key="3">
    <source>
        <dbReference type="Proteomes" id="UP001378188"/>
    </source>
</evidence>
<dbReference type="EMBL" id="JAZHOF010000003">
    <property type="protein sequence ID" value="MEJ8571541.1"/>
    <property type="molecule type" value="Genomic_DNA"/>
</dbReference>
<reference evidence="2 3" key="1">
    <citation type="submission" date="2024-02" db="EMBL/GenBank/DDBJ databases">
        <title>Genome analysis and characterization of Microbaculum marinisediminis sp. nov., isolated from marine sediment.</title>
        <authorList>
            <person name="Du Z.-J."/>
            <person name="Ye Y.-Q."/>
            <person name="Zhang Z.-R."/>
            <person name="Yuan S.-M."/>
            <person name="Zhang X.-Y."/>
        </authorList>
    </citation>
    <scope>NUCLEOTIDE SEQUENCE [LARGE SCALE GENOMIC DNA]</scope>
    <source>
        <strain evidence="2 3">SDUM1044001</strain>
    </source>
</reference>
<feature type="transmembrane region" description="Helical" evidence="1">
    <location>
        <begin position="63"/>
        <end position="82"/>
    </location>
</feature>
<keyword evidence="1" id="KW-1133">Transmembrane helix</keyword>
<gene>
    <name evidence="2" type="ORF">V3328_08660</name>
</gene>
<keyword evidence="1" id="KW-0472">Membrane</keyword>
<dbReference type="AlphaFoldDB" id="A0AAW9RVC5"/>
<proteinExistence type="predicted"/>
<accession>A0AAW9RVC5</accession>
<sequence length="98" mass="10624">MSGVTPEGGAGQPNASRLPAWCRNVLDQTAPPLTAASALAVQRISLSADISRSGAYLNRFLEVYNYIIYSPIIGFMIVFKVMQCQFPPKLAGFLCGER</sequence>
<comment type="caution">
    <text evidence="2">The sequence shown here is derived from an EMBL/GenBank/DDBJ whole genome shotgun (WGS) entry which is preliminary data.</text>
</comment>
<keyword evidence="3" id="KW-1185">Reference proteome</keyword>
<name>A0AAW9RVC5_9HYPH</name>
<evidence type="ECO:0000313" key="2">
    <source>
        <dbReference type="EMBL" id="MEJ8571541.1"/>
    </source>
</evidence>
<dbReference type="Proteomes" id="UP001378188">
    <property type="component" value="Unassembled WGS sequence"/>
</dbReference>
<protein>
    <submittedName>
        <fullName evidence="2">Uncharacterized protein</fullName>
    </submittedName>
</protein>
<keyword evidence="1" id="KW-0812">Transmembrane</keyword>
<dbReference type="RefSeq" id="WP_340329240.1">
    <property type="nucleotide sequence ID" value="NZ_JAZHOF010000003.1"/>
</dbReference>